<evidence type="ECO:0000313" key="2">
    <source>
        <dbReference type="WBParaSite" id="PgR055_g028_t05"/>
    </source>
</evidence>
<reference evidence="2" key="1">
    <citation type="submission" date="2022-11" db="UniProtKB">
        <authorList>
            <consortium name="WormBaseParasite"/>
        </authorList>
    </citation>
    <scope>IDENTIFICATION</scope>
</reference>
<dbReference type="AlphaFoldDB" id="A0A915BRX7"/>
<organism evidence="1 2">
    <name type="scientific">Parascaris univalens</name>
    <name type="common">Nematode worm</name>
    <dbReference type="NCBI Taxonomy" id="6257"/>
    <lineage>
        <taxon>Eukaryota</taxon>
        <taxon>Metazoa</taxon>
        <taxon>Ecdysozoa</taxon>
        <taxon>Nematoda</taxon>
        <taxon>Chromadorea</taxon>
        <taxon>Rhabditida</taxon>
        <taxon>Spirurina</taxon>
        <taxon>Ascaridomorpha</taxon>
        <taxon>Ascaridoidea</taxon>
        <taxon>Ascarididae</taxon>
        <taxon>Parascaris</taxon>
    </lineage>
</organism>
<sequence>IRMIDAIRDFTFIFTRRILFSIHYTYSFDSKLQINCSQSDFWQFIFHLKIGTSELILEMELLS</sequence>
<name>A0A915BRX7_PARUN</name>
<dbReference type="WBParaSite" id="PgR055_g028_t05">
    <property type="protein sequence ID" value="PgR055_g028_t05"/>
    <property type="gene ID" value="PgR055_g028"/>
</dbReference>
<proteinExistence type="predicted"/>
<keyword evidence="1" id="KW-1185">Reference proteome</keyword>
<evidence type="ECO:0000313" key="1">
    <source>
        <dbReference type="Proteomes" id="UP000887569"/>
    </source>
</evidence>
<accession>A0A915BRX7</accession>
<protein>
    <submittedName>
        <fullName evidence="2">Bifunctional purine biosynthesis protein ATIC</fullName>
    </submittedName>
</protein>
<dbReference type="Proteomes" id="UP000887569">
    <property type="component" value="Unplaced"/>
</dbReference>